<dbReference type="InterPro" id="IPR029160">
    <property type="entry name" value="UQCC4"/>
</dbReference>
<evidence type="ECO:0000313" key="3">
    <source>
        <dbReference type="EMBL" id="KAK7076836.1"/>
    </source>
</evidence>
<name>A0AAN9A1F3_HALRR</name>
<protein>
    <submittedName>
        <fullName evidence="3">Uncharacterized protein</fullName>
    </submittedName>
</protein>
<keyword evidence="2" id="KW-1133">Transmembrane helix</keyword>
<comment type="caution">
    <text evidence="3">The sequence shown here is derived from an EMBL/GenBank/DDBJ whole genome shotgun (WGS) entry which is preliminary data.</text>
</comment>
<sequence length="253" mass="29661">MIVRIVAMRGCDVLRSTPLRHNALLCNRFSPTLTLVNPRMKSTKKTAEEEIDLDEPIKFSTSPAASWRTRETYSGQSMDSKTPWLPLQIHVRLYSTHSSSVWKKQVACVLKHAGWPQSRLHVRYVNDWHRRADQVLRSNRQLIITITLGVFLGYFLMLRQPSNIDEFLSRPIWERLPGIDPERAEHMMLVDKSMGLQVDMSGLEEYRKKYYAEKSVHLEAEVQAEKKHRELRETMGSHQDMLRAYSERRQQKD</sequence>
<feature type="region of interest" description="Disordered" evidence="1">
    <location>
        <begin position="231"/>
        <end position="253"/>
    </location>
</feature>
<evidence type="ECO:0000256" key="1">
    <source>
        <dbReference type="SAM" id="MobiDB-lite"/>
    </source>
</evidence>
<dbReference type="Proteomes" id="UP001381693">
    <property type="component" value="Unassembled WGS sequence"/>
</dbReference>
<dbReference type="EMBL" id="JAXCGZ010009538">
    <property type="protein sequence ID" value="KAK7076836.1"/>
    <property type="molecule type" value="Genomic_DNA"/>
</dbReference>
<evidence type="ECO:0000313" key="4">
    <source>
        <dbReference type="Proteomes" id="UP001381693"/>
    </source>
</evidence>
<dbReference type="AlphaFoldDB" id="A0AAN9A1F3"/>
<feature type="transmembrane region" description="Helical" evidence="2">
    <location>
        <begin position="140"/>
        <end position="158"/>
    </location>
</feature>
<evidence type="ECO:0000256" key="2">
    <source>
        <dbReference type="SAM" id="Phobius"/>
    </source>
</evidence>
<keyword evidence="4" id="KW-1185">Reference proteome</keyword>
<gene>
    <name evidence="3" type="ORF">SK128_026992</name>
</gene>
<dbReference type="Pfam" id="PF15013">
    <property type="entry name" value="CCSMST1"/>
    <property type="match status" value="1"/>
</dbReference>
<proteinExistence type="predicted"/>
<organism evidence="3 4">
    <name type="scientific">Halocaridina rubra</name>
    <name type="common">Hawaiian red shrimp</name>
    <dbReference type="NCBI Taxonomy" id="373956"/>
    <lineage>
        <taxon>Eukaryota</taxon>
        <taxon>Metazoa</taxon>
        <taxon>Ecdysozoa</taxon>
        <taxon>Arthropoda</taxon>
        <taxon>Crustacea</taxon>
        <taxon>Multicrustacea</taxon>
        <taxon>Malacostraca</taxon>
        <taxon>Eumalacostraca</taxon>
        <taxon>Eucarida</taxon>
        <taxon>Decapoda</taxon>
        <taxon>Pleocyemata</taxon>
        <taxon>Caridea</taxon>
        <taxon>Atyoidea</taxon>
        <taxon>Atyidae</taxon>
        <taxon>Halocaridina</taxon>
    </lineage>
</organism>
<keyword evidence="2" id="KW-0812">Transmembrane</keyword>
<reference evidence="3 4" key="1">
    <citation type="submission" date="2023-11" db="EMBL/GenBank/DDBJ databases">
        <title>Halocaridina rubra genome assembly.</title>
        <authorList>
            <person name="Smith C."/>
        </authorList>
    </citation>
    <scope>NUCLEOTIDE SEQUENCE [LARGE SCALE GENOMIC DNA]</scope>
    <source>
        <strain evidence="3">EP-1</strain>
        <tissue evidence="3">Whole</tissue>
    </source>
</reference>
<accession>A0AAN9A1F3</accession>
<keyword evidence="2" id="KW-0472">Membrane</keyword>